<sequence>MNTEQQKIEYKSLQKIRTGEKGFKELSTTCVALANAQGGQIMIGVEDNTKKPAPNQVIPQEEANSAVTRLRGLCFNVGLAVGDVCADETGSQYFAITVFPSLHSYATTSDGKMYIRVADKCEPVRSEDIQRVGEEKGAFQWELVPTRFELEDENKTNLSKFANDIRQSDRVKQHIKQLDDMEIGEQYHLLDGNKMTNLGVLWIGTAKQRSRICYPITVQYIVYDDLENKTNKLEWRDNTRNPKELLEDIMDKAVELTYSYEMPNGLFRKTVRYYNENLIRELLVNSLAHSSRTISNDITIKVYPGYISISNPGGLPLGVTKDNILHTKHRRNPNMIEILTALGLMEGEGSGYDLIYELDAVEAKKQPEIESTFNTVTVYQSAEITDKEVVRLMDYVDHNYQLSQKNKIAFGIIAREKRIAATDLSKILQLSAEERLRSYIDNLDKSNLITKGGVKKGSFFQINTTLLKNAKSNIVTSLKTIEPHVLKALIMEDLRVHPLSKISDIAERIPDIDMKEIRKMLYSMVGKEIEKEGTRFDSKYYIK</sequence>
<comment type="caution">
    <text evidence="2">The sequence shown here is derived from an EMBL/GenBank/DDBJ whole genome shotgun (WGS) entry which is preliminary data.</text>
</comment>
<feature type="domain" description="Schlafen AlbA-2" evidence="1">
    <location>
        <begin position="4"/>
        <end position="124"/>
    </location>
</feature>
<dbReference type="Pfam" id="PF04326">
    <property type="entry name" value="SLFN_AlbA_2"/>
    <property type="match status" value="1"/>
</dbReference>
<dbReference type="RefSeq" id="WP_153113160.1">
    <property type="nucleotide sequence ID" value="NZ_VZAS01000076.1"/>
</dbReference>
<dbReference type="InterPro" id="IPR038475">
    <property type="entry name" value="RecG_C_sf"/>
</dbReference>
<dbReference type="EMBL" id="VZBQ01000121">
    <property type="protein sequence ID" value="MQN90392.1"/>
    <property type="molecule type" value="Genomic_DNA"/>
</dbReference>
<dbReference type="Gene3D" id="3.30.950.30">
    <property type="entry name" value="Schlafen, AAA domain"/>
    <property type="match status" value="1"/>
</dbReference>
<dbReference type="AlphaFoldDB" id="A0A646HH31"/>
<organism evidence="2 3">
    <name type="scientific">Segatella copri</name>
    <dbReference type="NCBI Taxonomy" id="165179"/>
    <lineage>
        <taxon>Bacteria</taxon>
        <taxon>Pseudomonadati</taxon>
        <taxon>Bacteroidota</taxon>
        <taxon>Bacteroidia</taxon>
        <taxon>Bacteroidales</taxon>
        <taxon>Prevotellaceae</taxon>
        <taxon>Segatella</taxon>
    </lineage>
</organism>
<dbReference type="Pfam" id="PF13749">
    <property type="entry name" value="HATPase_c_4"/>
    <property type="match status" value="1"/>
</dbReference>
<evidence type="ECO:0000259" key="1">
    <source>
        <dbReference type="Pfam" id="PF04326"/>
    </source>
</evidence>
<dbReference type="Proteomes" id="UP000420635">
    <property type="component" value="Unassembled WGS sequence"/>
</dbReference>
<dbReference type="InterPro" id="IPR007421">
    <property type="entry name" value="Schlafen_AlbA_2_dom"/>
</dbReference>
<protein>
    <recommendedName>
        <fullName evidence="1">Schlafen AlbA-2 domain-containing protein</fullName>
    </recommendedName>
</protein>
<evidence type="ECO:0000313" key="3">
    <source>
        <dbReference type="Proteomes" id="UP000420635"/>
    </source>
</evidence>
<dbReference type="PANTHER" id="PTHR30595:SF6">
    <property type="entry name" value="SCHLAFEN ALBA-2 DOMAIN-CONTAINING PROTEIN"/>
    <property type="match status" value="1"/>
</dbReference>
<dbReference type="PANTHER" id="PTHR30595">
    <property type="entry name" value="GLPR-RELATED TRANSCRIPTIONAL REPRESSOR"/>
    <property type="match status" value="1"/>
</dbReference>
<proteinExistence type="predicted"/>
<gene>
    <name evidence="2" type="ORF">F7D59_11195</name>
</gene>
<name>A0A646HH31_9BACT</name>
<evidence type="ECO:0000313" key="2">
    <source>
        <dbReference type="EMBL" id="MQN90392.1"/>
    </source>
</evidence>
<accession>A0A646HH31</accession>
<reference evidence="3" key="1">
    <citation type="submission" date="2019-09" db="EMBL/GenBank/DDBJ databases">
        <title>Distinct polysaccharide growth profiles of human intestinal Prevotella copri isolates.</title>
        <authorList>
            <person name="Fehlner-Peach H."/>
            <person name="Magnabosco C."/>
            <person name="Raghavan V."/>
            <person name="Scher J.U."/>
            <person name="Tett A."/>
            <person name="Cox L.M."/>
            <person name="Gottsegen C."/>
            <person name="Watters A."/>
            <person name="Wiltshire- Gordon J.D."/>
            <person name="Segata N."/>
            <person name="Bonneau R."/>
            <person name="Littman D.R."/>
        </authorList>
    </citation>
    <scope>NUCLEOTIDE SEQUENCE [LARGE SCALE GENOMIC DNA]</scope>
    <source>
        <strain evidence="3">iP54</strain>
    </source>
</reference>
<dbReference type="Gene3D" id="3.30.565.60">
    <property type="match status" value="1"/>
</dbReference>
<dbReference type="InterPro" id="IPR038461">
    <property type="entry name" value="Schlafen_AlbA_2_dom_sf"/>
</dbReference>